<feature type="compositionally biased region" description="Low complexity" evidence="5">
    <location>
        <begin position="1230"/>
        <end position="1240"/>
    </location>
</feature>
<feature type="compositionally biased region" description="Low complexity" evidence="5">
    <location>
        <begin position="2184"/>
        <end position="2196"/>
    </location>
</feature>
<dbReference type="SMART" id="SM00033">
    <property type="entry name" value="CH"/>
    <property type="match status" value="1"/>
</dbReference>
<dbReference type="PROSITE" id="PS50021">
    <property type="entry name" value="CH"/>
    <property type="match status" value="1"/>
</dbReference>
<feature type="region of interest" description="Disordered" evidence="5">
    <location>
        <begin position="1084"/>
        <end position="1185"/>
    </location>
</feature>
<dbReference type="GO" id="GO:0022008">
    <property type="term" value="P:neurogenesis"/>
    <property type="evidence" value="ECO:0007669"/>
    <property type="project" value="InterPro"/>
</dbReference>
<dbReference type="FunFam" id="3.40.50.300:FF:001111">
    <property type="entry name" value="neuron navigator 2 isoform X3"/>
    <property type="match status" value="1"/>
</dbReference>
<dbReference type="GeneTree" id="ENSGT00940000155663"/>
<comment type="subcellular location">
    <subcellularLocation>
        <location evidence="1">Nucleus</location>
    </subcellularLocation>
</comment>
<feature type="compositionally biased region" description="Polar residues" evidence="5">
    <location>
        <begin position="960"/>
        <end position="976"/>
    </location>
</feature>
<feature type="compositionally biased region" description="Low complexity" evidence="5">
    <location>
        <begin position="294"/>
        <end position="348"/>
    </location>
</feature>
<feature type="region of interest" description="Disordered" evidence="5">
    <location>
        <begin position="37"/>
        <end position="81"/>
    </location>
</feature>
<feature type="region of interest" description="Disordered" evidence="5">
    <location>
        <begin position="2148"/>
        <end position="2167"/>
    </location>
</feature>
<evidence type="ECO:0000256" key="1">
    <source>
        <dbReference type="ARBA" id="ARBA00004123"/>
    </source>
</evidence>
<name>A0AAR2IS50_PYGNA</name>
<dbReference type="Gene3D" id="1.10.418.10">
    <property type="entry name" value="Calponin-like domain"/>
    <property type="match status" value="1"/>
</dbReference>
<dbReference type="Pfam" id="PF23092">
    <property type="entry name" value="Ubiquitin_6"/>
    <property type="match status" value="1"/>
</dbReference>
<reference evidence="7" key="3">
    <citation type="submission" date="2025-09" db="UniProtKB">
        <authorList>
            <consortium name="Ensembl"/>
        </authorList>
    </citation>
    <scope>IDENTIFICATION</scope>
</reference>
<feature type="region of interest" description="Disordered" evidence="5">
    <location>
        <begin position="1337"/>
        <end position="1364"/>
    </location>
</feature>
<dbReference type="InterPro" id="IPR039041">
    <property type="entry name" value="Nav/unc-53"/>
</dbReference>
<evidence type="ECO:0000259" key="6">
    <source>
        <dbReference type="PROSITE" id="PS50021"/>
    </source>
</evidence>
<feature type="compositionally biased region" description="Polar residues" evidence="5">
    <location>
        <begin position="581"/>
        <end position="600"/>
    </location>
</feature>
<dbReference type="Ensembl" id="ENSPNAT00000065454.1">
    <property type="protein sequence ID" value="ENSPNAP00000040862.1"/>
    <property type="gene ID" value="ENSPNAG00000004022.2"/>
</dbReference>
<feature type="region of interest" description="Disordered" evidence="5">
    <location>
        <begin position="1"/>
        <end position="22"/>
    </location>
</feature>
<feature type="compositionally biased region" description="Gly residues" evidence="5">
    <location>
        <begin position="530"/>
        <end position="541"/>
    </location>
</feature>
<dbReference type="Gene3D" id="3.40.50.300">
    <property type="entry name" value="P-loop containing nucleotide triphosphate hydrolases"/>
    <property type="match status" value="1"/>
</dbReference>
<feature type="domain" description="Calponin-homology (CH)" evidence="6">
    <location>
        <begin position="96"/>
        <end position="203"/>
    </location>
</feature>
<feature type="compositionally biased region" description="Polar residues" evidence="5">
    <location>
        <begin position="386"/>
        <end position="395"/>
    </location>
</feature>
<dbReference type="SUPFAM" id="SSF52540">
    <property type="entry name" value="P-loop containing nucleoside triphosphate hydrolases"/>
    <property type="match status" value="1"/>
</dbReference>
<feature type="compositionally biased region" description="Polar residues" evidence="5">
    <location>
        <begin position="1341"/>
        <end position="1364"/>
    </location>
</feature>
<feature type="region of interest" description="Disordered" evidence="5">
    <location>
        <begin position="2181"/>
        <end position="2211"/>
    </location>
</feature>
<dbReference type="InterPro" id="IPR057126">
    <property type="entry name" value="NAV1-like_ubiquitin-like"/>
</dbReference>
<feature type="compositionally biased region" description="Polar residues" evidence="5">
    <location>
        <begin position="37"/>
        <end position="57"/>
    </location>
</feature>
<dbReference type="Pfam" id="PF00004">
    <property type="entry name" value="AAA"/>
    <property type="match status" value="1"/>
</dbReference>
<dbReference type="GO" id="GO:0016887">
    <property type="term" value="F:ATP hydrolysis activity"/>
    <property type="evidence" value="ECO:0007669"/>
    <property type="project" value="InterPro"/>
</dbReference>
<dbReference type="InterPro" id="IPR003593">
    <property type="entry name" value="AAA+_ATPase"/>
</dbReference>
<feature type="region of interest" description="Disordered" evidence="5">
    <location>
        <begin position="1522"/>
        <end position="1614"/>
    </location>
</feature>
<reference evidence="7 8" key="1">
    <citation type="submission" date="2020-10" db="EMBL/GenBank/DDBJ databases">
        <title>Pygocentrus nattereri (red-bellied piranha) genome, fPygNat1, primary haplotype.</title>
        <authorList>
            <person name="Myers G."/>
            <person name="Meyer A."/>
            <person name="Karagic N."/>
            <person name="Pippel M."/>
            <person name="Winkler S."/>
            <person name="Tracey A."/>
            <person name="Wood J."/>
            <person name="Formenti G."/>
            <person name="Howe K."/>
            <person name="Fedrigo O."/>
            <person name="Jarvis E.D."/>
        </authorList>
    </citation>
    <scope>NUCLEOTIDE SEQUENCE [LARGE SCALE GENOMIC DNA]</scope>
</reference>
<dbReference type="InterPro" id="IPR003959">
    <property type="entry name" value="ATPase_AAA_core"/>
</dbReference>
<dbReference type="Pfam" id="PF00307">
    <property type="entry name" value="CH"/>
    <property type="match status" value="1"/>
</dbReference>
<keyword evidence="4" id="KW-0539">Nucleus</keyword>
<feature type="region of interest" description="Disordered" evidence="5">
    <location>
        <begin position="839"/>
        <end position="1015"/>
    </location>
</feature>
<feature type="compositionally biased region" description="Basic and acidic residues" evidence="5">
    <location>
        <begin position="470"/>
        <end position="481"/>
    </location>
</feature>
<feature type="region of interest" description="Disordered" evidence="5">
    <location>
        <begin position="457"/>
        <end position="600"/>
    </location>
</feature>
<dbReference type="Pfam" id="PF25408">
    <property type="entry name" value="AAA_lid_NAV1"/>
    <property type="match status" value="1"/>
</dbReference>
<feature type="compositionally biased region" description="Polar residues" evidence="5">
    <location>
        <begin position="1241"/>
        <end position="1250"/>
    </location>
</feature>
<dbReference type="FunFam" id="1.10.418.10:FF:000018">
    <property type="entry name" value="Neuron navigator 2"/>
    <property type="match status" value="1"/>
</dbReference>
<comment type="similarity">
    <text evidence="2">Belongs to the Nav/unc-53 family.</text>
</comment>
<dbReference type="InterPro" id="IPR001715">
    <property type="entry name" value="CH_dom"/>
</dbReference>
<feature type="compositionally biased region" description="Polar residues" evidence="5">
    <location>
        <begin position="260"/>
        <end position="276"/>
    </location>
</feature>
<dbReference type="InterPro" id="IPR027417">
    <property type="entry name" value="P-loop_NTPase"/>
</dbReference>
<dbReference type="SMART" id="SM00382">
    <property type="entry name" value="AAA"/>
    <property type="match status" value="1"/>
</dbReference>
<feature type="compositionally biased region" description="Low complexity" evidence="5">
    <location>
        <begin position="1690"/>
        <end position="1710"/>
    </location>
</feature>
<accession>A0AAR2IS50</accession>
<evidence type="ECO:0000313" key="7">
    <source>
        <dbReference type="Ensembl" id="ENSPNAP00000040862.1"/>
    </source>
</evidence>
<proteinExistence type="inferred from homology"/>
<feature type="region of interest" description="Disordered" evidence="5">
    <location>
        <begin position="203"/>
        <end position="348"/>
    </location>
</feature>
<evidence type="ECO:0000313" key="8">
    <source>
        <dbReference type="Proteomes" id="UP001501920"/>
    </source>
</evidence>
<feature type="compositionally biased region" description="Polar residues" evidence="5">
    <location>
        <begin position="1135"/>
        <end position="1146"/>
    </location>
</feature>
<feature type="region of interest" description="Disordered" evidence="5">
    <location>
        <begin position="384"/>
        <end position="405"/>
    </location>
</feature>
<dbReference type="PANTHER" id="PTHR12784:SF6">
    <property type="entry name" value="NEURON NAVIGATOR 2"/>
    <property type="match status" value="1"/>
</dbReference>
<dbReference type="InterPro" id="IPR036872">
    <property type="entry name" value="CH_dom_sf"/>
</dbReference>
<feature type="compositionally biased region" description="Low complexity" evidence="5">
    <location>
        <begin position="58"/>
        <end position="68"/>
    </location>
</feature>
<feature type="compositionally biased region" description="Low complexity" evidence="5">
    <location>
        <begin position="852"/>
        <end position="877"/>
    </location>
</feature>
<dbReference type="Proteomes" id="UP001501920">
    <property type="component" value="Chromosome 15"/>
</dbReference>
<evidence type="ECO:0000256" key="4">
    <source>
        <dbReference type="ARBA" id="ARBA00023242"/>
    </source>
</evidence>
<evidence type="ECO:0000256" key="2">
    <source>
        <dbReference type="ARBA" id="ARBA00006255"/>
    </source>
</evidence>
<feature type="region of interest" description="Disordered" evidence="5">
    <location>
        <begin position="1683"/>
        <end position="1717"/>
    </location>
</feature>
<feature type="compositionally biased region" description="Polar residues" evidence="5">
    <location>
        <begin position="1603"/>
        <end position="1614"/>
    </location>
</feature>
<feature type="compositionally biased region" description="Low complexity" evidence="5">
    <location>
        <begin position="203"/>
        <end position="214"/>
    </location>
</feature>
<keyword evidence="3" id="KW-0175">Coiled coil</keyword>
<reference evidence="7" key="2">
    <citation type="submission" date="2025-08" db="UniProtKB">
        <authorList>
            <consortium name="Ensembl"/>
        </authorList>
    </citation>
    <scope>IDENTIFICATION</scope>
</reference>
<feature type="compositionally biased region" description="Gly residues" evidence="5">
    <location>
        <begin position="739"/>
        <end position="748"/>
    </location>
</feature>
<feature type="region of interest" description="Disordered" evidence="5">
    <location>
        <begin position="1221"/>
        <end position="1252"/>
    </location>
</feature>
<evidence type="ECO:0000256" key="3">
    <source>
        <dbReference type="ARBA" id="ARBA00023054"/>
    </source>
</evidence>
<dbReference type="InterPro" id="IPR057568">
    <property type="entry name" value="CortBP2_NAV1-like_AAA_lid"/>
</dbReference>
<feature type="region of interest" description="Disordered" evidence="5">
    <location>
        <begin position="724"/>
        <end position="751"/>
    </location>
</feature>
<protein>
    <recommendedName>
        <fullName evidence="6">Calponin-homology (CH) domain-containing protein</fullName>
    </recommendedName>
</protein>
<evidence type="ECO:0000256" key="5">
    <source>
        <dbReference type="SAM" id="MobiDB-lite"/>
    </source>
</evidence>
<organism evidence="7 8">
    <name type="scientific">Pygocentrus nattereri</name>
    <name type="common">Red-bellied piranha</name>
    <dbReference type="NCBI Taxonomy" id="42514"/>
    <lineage>
        <taxon>Eukaryota</taxon>
        <taxon>Metazoa</taxon>
        <taxon>Chordata</taxon>
        <taxon>Craniata</taxon>
        <taxon>Vertebrata</taxon>
        <taxon>Euteleostomi</taxon>
        <taxon>Actinopterygii</taxon>
        <taxon>Neopterygii</taxon>
        <taxon>Teleostei</taxon>
        <taxon>Ostariophysi</taxon>
        <taxon>Characiformes</taxon>
        <taxon>Characoidei</taxon>
        <taxon>Pygocentrus</taxon>
    </lineage>
</organism>
<sequence>MKSGLPKPAHSAAPKTHIPTRAVAPQPNIAHTLTTSLKHDQSSGIKPQLTTSQKTDQTSSLKTSLTNSLKDDHPSGLKPPQLSAVLLTPARPADGAADPQIYTDWANHYLAKSGHKRLIKDLQQDVSDGVLLAEIIQVVANEKIEDINGCPKSRSQMIENIDTCLAFLAAKGVNIQGLSAEEIRNGNLKAILGLFFSLSRYKQQQQQQRQQPVTHTHHTHSHSAQSSTNSAPPHGTHTHRALPGPTARVCVVGSEGSPRGSVSSAGNRRSQAFSSEKNGKTAAPQPKGQEHAPSSLATVSTSILTSTVASSSSSSSSSSSGSAIPQPNSSSKPWRSKSTSTKHTSTSTVLLAKQEAPAKQPAPAEPPPKALPQRSMLEKLKLFNSKGGSKSSAQPEATVVPPAVGKDPAVVLERVEAGANTEPLEEAEGNARPANGLTSSSPKIALKGIAQRTFSRALTAKKERGSKHQVTSEKVEFKEEEMTGASEVTEAEPKRTSKIASFIPKGGKVNAKKDNSAPAHSGIPKPGGKSSTGGKGSGAALGGKDNERPRSMRLGGGVGLHRDSRHSSSSSSLASTEGKTHQTNSAAQVGNGGTTQSTASNTVSVQLPQPQQQYSHPNTATVAPFMYRMIHLSALIQCLIRLICPTLLPGEDPETRRLRTVKNIADLRQNLEETMSSLRGTQITHSTLETTFDSGVTTELSGRSLLSLSSRPVPLAWASRVGQSSPRLQAGDAPSLGNGYPGRGGAGPAQGRYLYPTPLRRQLAARGSALCGLDLGERGEELELDVSGYVSDGDVLAKNARSDEITSGYMTDGGLSLYTRRLNRLPDGMAVVRETLQRNASTGQGDADSWDDSSSVSSGISDTIDTDDINTSSSISSYANTPSKTDTEKHSSVERNSTWSGDEVKRSDGGSDSGVKMESSSKWRRNPSDVSDESDKGGSGRKGMSISQTGSWRRGMSAQVGVTTPRTKSTAVTTGTGILKTHGTAKTDDAKVSEKGRLSPRPNGANCNPSDAGRNVPVTAVTTSGIAMVTASGATITSGSATLGKIPKSAALVVGAGRERSGLKGAPEGTLVTQEDGYLVARSTLQYRSLPRPSRSGSAARHGNRSSTSSIESGLCTRAPALVAVTGNKTREPTPKTNGSLTPANQTDKEKGGASEMDSLRASPIASSGGAATIPQTARQGKYTEVSSPTLRRLFGGKAKQAPVTTAESLKNSVVISNPHATLGHHTLPSGGLLDSSGGSEQASSPGSVYSGTGTWGTTISSSSALGYPSVSSMHTSSESIDIPHPSFSFPLFSNPSVIRPSVCPSLSDSYSDRNTLPKKGLRYTPSAQLRQEEARDWLRSHSTSGLQDSASNSPFSTCSSLTSPSGTRFNFTQLASPTTAAQINLASLRNNSLTNQDSVLDVCGDTRLRNSCMSLDEKTRTMSRSASFRDGFEEGKREFSKQLKELDASQEKVSALTTQLSANAHLVAAFEQSLANMTIRLKSLTMTAEQKVKHYKAETVWLVSGSAGSNGSACMQPDLRMRRQHSSDSVSSVTSATSHSSMGSNIENPDNSSKKKKKNWVSLRSSFKQAFTKKKSPKSASSHSDIEEMTDSLPSSPKLIHNGSTASTISTPLLRNSHSNSLLQDCLDGEAETVMQLRSELREKEMKLTDIRLEALSSAHQLDQLREAMNHMQSEIEKLKAENDRLKSESQTSGRASSQSSLSNPPHSQTPTAGLSQHSLNLTESTSFGKWQLDECSKLSSHIWRCFKLSKRSRRSVQPRDFMIGCIGVSGKTKWDVLDGVVRRLFKEYIRHVDPVSQLGLGSDSVEGYRIGDVLRPSGADTPELLPCGYLVGENDTINISLKGVRSQCVDALVFETLIPRPVLQRYVSLLLEHRRLILSGPSGTGKTHLAQRLAEHIVLHEGRTPSDDNIVTFNVDHKSSKELRQYLAAVVEQCSAGPDTEAPLVLILDNLHHVSSLGEIFNGLLNYKYQHCPYIIGTMSQATSSSPNLQLHHNFRWVLCANHTEPVKGFLGRFLRRKLIEMEISSRSRSPELVKIIEWIPRVWLHLNRFLETHSSSDVTIGPRLFLSCPMVVDGSRVWFTDLWNYSIVPYLLEAVREGLQLYGRRAPWEDPARWVMETFPWGSSPMHPDWPALLQLRPEDVGFDGYSASREGASKQNTQSDSDADPLMNMLMRLKEAANCSSPQSYDSDSNSNGHHDDILDSSLESTL</sequence>
<dbReference type="GO" id="GO:0005634">
    <property type="term" value="C:nucleus"/>
    <property type="evidence" value="ECO:0007669"/>
    <property type="project" value="UniProtKB-SubCell"/>
</dbReference>
<feature type="compositionally biased region" description="Basic and acidic residues" evidence="5">
    <location>
        <begin position="985"/>
        <end position="997"/>
    </location>
</feature>
<feature type="compositionally biased region" description="Polar residues" evidence="5">
    <location>
        <begin position="1174"/>
        <end position="1185"/>
    </location>
</feature>
<dbReference type="SUPFAM" id="SSF47576">
    <property type="entry name" value="Calponin-homology domain, CH-domain"/>
    <property type="match status" value="1"/>
</dbReference>
<keyword evidence="8" id="KW-1185">Reference proteome</keyword>
<dbReference type="CDD" id="cd21285">
    <property type="entry name" value="CH_NAV2"/>
    <property type="match status" value="1"/>
</dbReference>
<feature type="compositionally biased region" description="Low complexity" evidence="5">
    <location>
        <begin position="1528"/>
        <end position="1542"/>
    </location>
</feature>
<feature type="region of interest" description="Disordered" evidence="5">
    <location>
        <begin position="419"/>
        <end position="444"/>
    </location>
</feature>
<dbReference type="GO" id="GO:0005524">
    <property type="term" value="F:ATP binding"/>
    <property type="evidence" value="ECO:0007669"/>
    <property type="project" value="InterPro"/>
</dbReference>
<dbReference type="PANTHER" id="PTHR12784">
    <property type="entry name" value="STEERIN"/>
    <property type="match status" value="1"/>
</dbReference>